<evidence type="ECO:0000313" key="3">
    <source>
        <dbReference type="Proteomes" id="UP000551616"/>
    </source>
</evidence>
<proteinExistence type="predicted"/>
<sequence length="406" mass="45934">MTQQKLNTRNRRVDVDLDNESTALFVSNGSSKRSLDCTTDGLAKAVAAKQLVAVNLDQDDGIFARVVFGQANKQEREEAIEQGCGKLDLSVGVLAVAGGNAYVFNEIDAKEQEEEYGEYFQTFEVTPGEYLVTVYTLMGSYNAFRVTRREGWKGFLPWFRQTRSRKKFPGWLMEYALLQGEDVDAIPEGKIEEDNDDQEPLGFVIQLTPATDQDELSPLERGYQLDMEPLEPEKCPLGILPKGLSEQAAIEEPPKKAEPKKPAKAKAPSVDKKAMAEHFRPFAEALFNQEFDKAAEFFIESLRGEALEYMTIRRQRRSRWEPLNKIWLSRGNAEETVSEWRSEFEKDYNLFAPDEVSIENYLGDIRCEYGKSSAYASGKIRRYLIVDCALIQTADGPKLAGIYFSS</sequence>
<name>A0A7V8V512_9BACT</name>
<gene>
    <name evidence="2" type="ORF">HOV93_22410</name>
</gene>
<evidence type="ECO:0000256" key="1">
    <source>
        <dbReference type="SAM" id="MobiDB-lite"/>
    </source>
</evidence>
<organism evidence="2 3">
    <name type="scientific">Bremerella alba</name>
    <dbReference type="NCBI Taxonomy" id="980252"/>
    <lineage>
        <taxon>Bacteria</taxon>
        <taxon>Pseudomonadati</taxon>
        <taxon>Planctomycetota</taxon>
        <taxon>Planctomycetia</taxon>
        <taxon>Pirellulales</taxon>
        <taxon>Pirellulaceae</taxon>
        <taxon>Bremerella</taxon>
    </lineage>
</organism>
<keyword evidence="3" id="KW-1185">Reference proteome</keyword>
<evidence type="ECO:0000313" key="2">
    <source>
        <dbReference type="EMBL" id="MBA2115069.1"/>
    </source>
</evidence>
<dbReference type="Proteomes" id="UP000551616">
    <property type="component" value="Unassembled WGS sequence"/>
</dbReference>
<dbReference type="RefSeq" id="WP_207396517.1">
    <property type="nucleotide sequence ID" value="NZ_JABRWO010000005.1"/>
</dbReference>
<feature type="region of interest" description="Disordered" evidence="1">
    <location>
        <begin position="249"/>
        <end position="269"/>
    </location>
</feature>
<accession>A0A7V8V512</accession>
<dbReference type="EMBL" id="JABRWO010000005">
    <property type="protein sequence ID" value="MBA2115069.1"/>
    <property type="molecule type" value="Genomic_DNA"/>
</dbReference>
<dbReference type="AlphaFoldDB" id="A0A7V8V512"/>
<feature type="compositionally biased region" description="Basic and acidic residues" evidence="1">
    <location>
        <begin position="252"/>
        <end position="261"/>
    </location>
</feature>
<protein>
    <submittedName>
        <fullName evidence="2">Uncharacterized protein</fullName>
    </submittedName>
</protein>
<comment type="caution">
    <text evidence="2">The sequence shown here is derived from an EMBL/GenBank/DDBJ whole genome shotgun (WGS) entry which is preliminary data.</text>
</comment>
<reference evidence="2 3" key="1">
    <citation type="submission" date="2020-05" db="EMBL/GenBank/DDBJ databases">
        <title>Bremerella alba sp. nov., a novel planctomycete isolated from the surface of the macroalga Fucus spiralis.</title>
        <authorList>
            <person name="Godinho O."/>
            <person name="Botelho R."/>
            <person name="Albuquerque L."/>
            <person name="Wiegand S."/>
            <person name="Da Costa M.S."/>
            <person name="Lobo-Da-Cunha A."/>
            <person name="Jogler C."/>
            <person name="Lage O.M."/>
        </authorList>
    </citation>
    <scope>NUCLEOTIDE SEQUENCE [LARGE SCALE GENOMIC DNA]</scope>
    <source>
        <strain evidence="2 3">FF15</strain>
    </source>
</reference>